<name>M2Y1A8_DOTSN</name>
<dbReference type="CDD" id="cd02440">
    <property type="entry name" value="AdoMet_MTases"/>
    <property type="match status" value="1"/>
</dbReference>
<dbReference type="AlphaFoldDB" id="M2Y1A8"/>
<dbReference type="Gene3D" id="3.40.50.150">
    <property type="entry name" value="Vaccinia Virus protein VP39"/>
    <property type="match status" value="1"/>
</dbReference>
<dbReference type="eggNOG" id="ENOG502RRD0">
    <property type="taxonomic scope" value="Eukaryota"/>
</dbReference>
<gene>
    <name evidence="1" type="ORF">DOTSEDRAFT_57352</name>
</gene>
<dbReference type="GO" id="GO:0008168">
    <property type="term" value="F:methyltransferase activity"/>
    <property type="evidence" value="ECO:0007669"/>
    <property type="project" value="TreeGrafter"/>
</dbReference>
<proteinExistence type="predicted"/>
<dbReference type="STRING" id="675120.M2Y1A8"/>
<dbReference type="HOGENOM" id="CLU_010595_2_1_1"/>
<evidence type="ECO:0000313" key="2">
    <source>
        <dbReference type="Proteomes" id="UP000016933"/>
    </source>
</evidence>
<dbReference type="Proteomes" id="UP000016933">
    <property type="component" value="Unassembled WGS sequence"/>
</dbReference>
<dbReference type="Pfam" id="PF13489">
    <property type="entry name" value="Methyltransf_23"/>
    <property type="match status" value="1"/>
</dbReference>
<dbReference type="EMBL" id="KB446546">
    <property type="protein sequence ID" value="EME39089.1"/>
    <property type="molecule type" value="Genomic_DNA"/>
</dbReference>
<dbReference type="PANTHER" id="PTHR43591:SF10">
    <property type="entry name" value="ABC TRANSMEMBRANE TYPE-1 DOMAIN-CONTAINING PROTEIN-RELATED"/>
    <property type="match status" value="1"/>
</dbReference>
<organism evidence="1 2">
    <name type="scientific">Dothistroma septosporum (strain NZE10 / CBS 128990)</name>
    <name type="common">Red band needle blight fungus</name>
    <name type="synonym">Mycosphaerella pini</name>
    <dbReference type="NCBI Taxonomy" id="675120"/>
    <lineage>
        <taxon>Eukaryota</taxon>
        <taxon>Fungi</taxon>
        <taxon>Dikarya</taxon>
        <taxon>Ascomycota</taxon>
        <taxon>Pezizomycotina</taxon>
        <taxon>Dothideomycetes</taxon>
        <taxon>Dothideomycetidae</taxon>
        <taxon>Mycosphaerellales</taxon>
        <taxon>Mycosphaerellaceae</taxon>
        <taxon>Dothistroma</taxon>
    </lineage>
</organism>
<dbReference type="PANTHER" id="PTHR43591">
    <property type="entry name" value="METHYLTRANSFERASE"/>
    <property type="match status" value="1"/>
</dbReference>
<dbReference type="SUPFAM" id="SSF53335">
    <property type="entry name" value="S-adenosyl-L-methionine-dependent methyltransferases"/>
    <property type="match status" value="1"/>
</dbReference>
<evidence type="ECO:0008006" key="3">
    <source>
        <dbReference type="Google" id="ProtNLM"/>
    </source>
</evidence>
<dbReference type="OrthoDB" id="10017101at2759"/>
<dbReference type="InterPro" id="IPR029063">
    <property type="entry name" value="SAM-dependent_MTases_sf"/>
</dbReference>
<protein>
    <recommendedName>
        <fullName evidence="3">Methyltransferase domain-containing protein</fullName>
    </recommendedName>
</protein>
<evidence type="ECO:0000313" key="1">
    <source>
        <dbReference type="EMBL" id="EME39089.1"/>
    </source>
</evidence>
<accession>M2Y1A8</accession>
<keyword evidence="2" id="KW-1185">Reference proteome</keyword>
<reference evidence="2" key="1">
    <citation type="journal article" date="2012" name="PLoS Genet.">
        <title>The genomes of the fungal plant pathogens Cladosporium fulvum and Dothistroma septosporum reveal adaptation to different hosts and lifestyles but also signatures of common ancestry.</title>
        <authorList>
            <person name="de Wit P.J.G.M."/>
            <person name="van der Burgt A."/>
            <person name="Oekmen B."/>
            <person name="Stergiopoulos I."/>
            <person name="Abd-Elsalam K.A."/>
            <person name="Aerts A.L."/>
            <person name="Bahkali A.H."/>
            <person name="Beenen H.G."/>
            <person name="Chettri P."/>
            <person name="Cox M.P."/>
            <person name="Datema E."/>
            <person name="de Vries R.P."/>
            <person name="Dhillon B."/>
            <person name="Ganley A.R."/>
            <person name="Griffiths S.A."/>
            <person name="Guo Y."/>
            <person name="Hamelin R.C."/>
            <person name="Henrissat B."/>
            <person name="Kabir M.S."/>
            <person name="Jashni M.K."/>
            <person name="Kema G."/>
            <person name="Klaubauf S."/>
            <person name="Lapidus A."/>
            <person name="Levasseur A."/>
            <person name="Lindquist E."/>
            <person name="Mehrabi R."/>
            <person name="Ohm R.A."/>
            <person name="Owen T.J."/>
            <person name="Salamov A."/>
            <person name="Schwelm A."/>
            <person name="Schijlen E."/>
            <person name="Sun H."/>
            <person name="van den Burg H.A."/>
            <person name="van Ham R.C.H.J."/>
            <person name="Zhang S."/>
            <person name="Goodwin S.B."/>
            <person name="Grigoriev I.V."/>
            <person name="Collemare J."/>
            <person name="Bradshaw R.E."/>
        </authorList>
    </citation>
    <scope>NUCLEOTIDE SEQUENCE [LARGE SCALE GENOMIC DNA]</scope>
    <source>
        <strain evidence="2">NZE10 / CBS 128990</strain>
    </source>
</reference>
<reference evidence="1 2" key="2">
    <citation type="journal article" date="2012" name="PLoS Pathog.">
        <title>Diverse lifestyles and strategies of plant pathogenesis encoded in the genomes of eighteen Dothideomycetes fungi.</title>
        <authorList>
            <person name="Ohm R.A."/>
            <person name="Feau N."/>
            <person name="Henrissat B."/>
            <person name="Schoch C.L."/>
            <person name="Horwitz B.A."/>
            <person name="Barry K.W."/>
            <person name="Condon B.J."/>
            <person name="Copeland A.C."/>
            <person name="Dhillon B."/>
            <person name="Glaser F."/>
            <person name="Hesse C.N."/>
            <person name="Kosti I."/>
            <person name="LaButti K."/>
            <person name="Lindquist E.A."/>
            <person name="Lucas S."/>
            <person name="Salamov A.A."/>
            <person name="Bradshaw R.E."/>
            <person name="Ciuffetti L."/>
            <person name="Hamelin R.C."/>
            <person name="Kema G.H.J."/>
            <person name="Lawrence C."/>
            <person name="Scott J.A."/>
            <person name="Spatafora J.W."/>
            <person name="Turgeon B.G."/>
            <person name="de Wit P.J.G.M."/>
            <person name="Zhong S."/>
            <person name="Goodwin S.B."/>
            <person name="Grigoriev I.V."/>
        </authorList>
    </citation>
    <scope>NUCLEOTIDE SEQUENCE [LARGE SCALE GENOMIC DNA]</scope>
    <source>
        <strain evidence="2">NZE10 / CBS 128990</strain>
    </source>
</reference>
<dbReference type="OMA" id="YIFARYL"/>
<sequence>MASTAPSRLFQDVAASGVKHEYRPYQDDPSSNYVLPKDTKEHCRLEGQAQALETLMGGEVLHAPVDVAKVKKVLDIGCGTGVVTDKLAQRFPKADVYGLDLSPVPKVREQRPNVRYIQGNAVTQRPTNWSGTQEPAITEDEAVFDYIFSRLLIAGITDWNGLLAHEFAMLKPGGYLEHHEVDSTSFDANGHELPNVLKDRAGLLHLDPRAGRKMKERMEDVGFVDVMEVKYRLPLGGALETDPAMQDVGDFWYRDICEVFTATAYGVARKLGKPIEYATAEIDKFLASRKPNVGSYTMIYAVYGRKPE</sequence>